<evidence type="ECO:0000313" key="4">
    <source>
        <dbReference type="EMBL" id="GAA5164452.1"/>
    </source>
</evidence>
<keyword evidence="1" id="KW-0378">Hydrolase</keyword>
<evidence type="ECO:0000256" key="2">
    <source>
        <dbReference type="SAM" id="SignalP"/>
    </source>
</evidence>
<dbReference type="InterPro" id="IPR013424">
    <property type="entry name" value="Ice-binding_C"/>
</dbReference>
<gene>
    <name evidence="4" type="ORF">GCM10025770_18390</name>
</gene>
<sequence length="325" mass="32956">MNTSSPLRHLRNALVASSLLCTASISQATTYSNLVVFGDSLSDPGNALALTGGLFPPAPYSGTFSNGPTAVQYLATSLGVSAQNYAVGGAMTNTQNYLALDIPSLAPTLGNTGIASQIASWSPSASTASSLFVIWGGPNDFSYNFGLAAAGVSVDFNAVVAQTIGNIASGITTLAAQGAHDFLIPYLPDLGLTPRASANGAGFASFASMLSSAYNAGLDATLDSLETGLGLTIHRFDTAQYMQGIIADPASVGLSNVTTPCIAAGAATIAGGCAGYLYFDDIHPTTYAHALIGAEFAQAVPEPASVLMMLGGLGLMGLLARRRLN</sequence>
<reference evidence="5" key="1">
    <citation type="journal article" date="2019" name="Int. J. Syst. Evol. Microbiol.">
        <title>The Global Catalogue of Microorganisms (GCM) 10K type strain sequencing project: providing services to taxonomists for standard genome sequencing and annotation.</title>
        <authorList>
            <consortium name="The Broad Institute Genomics Platform"/>
            <consortium name="The Broad Institute Genome Sequencing Center for Infectious Disease"/>
            <person name="Wu L."/>
            <person name="Ma J."/>
        </authorList>
    </citation>
    <scope>NUCLEOTIDE SEQUENCE [LARGE SCALE GENOMIC DNA]</scope>
    <source>
        <strain evidence="5">JCM 18715</strain>
    </source>
</reference>
<dbReference type="Pfam" id="PF00657">
    <property type="entry name" value="Lipase_GDSL"/>
    <property type="match status" value="1"/>
</dbReference>
<dbReference type="InterPro" id="IPR001087">
    <property type="entry name" value="GDSL"/>
</dbReference>
<feature type="chain" id="PRO_5047477554" description="Ice-binding protein C-terminal domain-containing protein" evidence="2">
    <location>
        <begin position="29"/>
        <end position="325"/>
    </location>
</feature>
<dbReference type="PANTHER" id="PTHR45648">
    <property type="entry name" value="GDSL LIPASE/ACYLHYDROLASE FAMILY PROTEIN (AFU_ORTHOLOGUE AFUA_4G14700)"/>
    <property type="match status" value="1"/>
</dbReference>
<feature type="signal peptide" evidence="2">
    <location>
        <begin position="1"/>
        <end position="28"/>
    </location>
</feature>
<dbReference type="Pfam" id="PF07589">
    <property type="entry name" value="PEP-CTERM"/>
    <property type="match status" value="1"/>
</dbReference>
<evidence type="ECO:0000259" key="3">
    <source>
        <dbReference type="Pfam" id="PF07589"/>
    </source>
</evidence>
<dbReference type="EMBL" id="BAABLD010000008">
    <property type="protein sequence ID" value="GAA5164452.1"/>
    <property type="molecule type" value="Genomic_DNA"/>
</dbReference>
<dbReference type="RefSeq" id="WP_345532619.1">
    <property type="nucleotide sequence ID" value="NZ_BAABLD010000008.1"/>
</dbReference>
<dbReference type="Gene3D" id="3.40.50.1110">
    <property type="entry name" value="SGNH hydrolase"/>
    <property type="match status" value="1"/>
</dbReference>
<dbReference type="SUPFAM" id="SSF52266">
    <property type="entry name" value="SGNH hydrolase"/>
    <property type="match status" value="1"/>
</dbReference>
<keyword evidence="2" id="KW-0732">Signal</keyword>
<accession>A0ABP9QMI8</accession>
<dbReference type="Proteomes" id="UP001500547">
    <property type="component" value="Unassembled WGS sequence"/>
</dbReference>
<evidence type="ECO:0000313" key="5">
    <source>
        <dbReference type="Proteomes" id="UP001500547"/>
    </source>
</evidence>
<proteinExistence type="predicted"/>
<dbReference type="InterPro" id="IPR036514">
    <property type="entry name" value="SGNH_hydro_sf"/>
</dbReference>
<organism evidence="4 5">
    <name type="scientific">Viridibacterium curvum</name>
    <dbReference type="NCBI Taxonomy" id="1101404"/>
    <lineage>
        <taxon>Bacteria</taxon>
        <taxon>Pseudomonadati</taxon>
        <taxon>Pseudomonadota</taxon>
        <taxon>Betaproteobacteria</taxon>
        <taxon>Rhodocyclales</taxon>
        <taxon>Rhodocyclaceae</taxon>
        <taxon>Viridibacterium</taxon>
    </lineage>
</organism>
<comment type="caution">
    <text evidence="4">The sequence shown here is derived from an EMBL/GenBank/DDBJ whole genome shotgun (WGS) entry which is preliminary data.</text>
</comment>
<name>A0ABP9QMI8_9RHOO</name>
<dbReference type="NCBIfam" id="TIGR02595">
    <property type="entry name" value="PEP_CTERM"/>
    <property type="match status" value="1"/>
</dbReference>
<feature type="domain" description="Ice-binding protein C-terminal" evidence="3">
    <location>
        <begin position="299"/>
        <end position="323"/>
    </location>
</feature>
<evidence type="ECO:0000256" key="1">
    <source>
        <dbReference type="ARBA" id="ARBA00022801"/>
    </source>
</evidence>
<dbReference type="PANTHER" id="PTHR45648:SF22">
    <property type="entry name" value="GDSL LIPASE_ACYLHYDROLASE FAMILY PROTEIN (AFU_ORTHOLOGUE AFUA_4G14700)"/>
    <property type="match status" value="1"/>
</dbReference>
<dbReference type="CDD" id="cd01846">
    <property type="entry name" value="fatty_acyltransferase_like"/>
    <property type="match status" value="1"/>
</dbReference>
<dbReference type="InterPro" id="IPR051058">
    <property type="entry name" value="GDSL_Est/Lipase"/>
</dbReference>
<keyword evidence="5" id="KW-1185">Reference proteome</keyword>
<protein>
    <recommendedName>
        <fullName evidence="3">Ice-binding protein C-terminal domain-containing protein</fullName>
    </recommendedName>
</protein>